<evidence type="ECO:0000313" key="2">
    <source>
        <dbReference type="Proteomes" id="UP000323225"/>
    </source>
</evidence>
<proteinExistence type="predicted"/>
<dbReference type="EMBL" id="VUAA01000010">
    <property type="protein sequence ID" value="KAA1254647.1"/>
    <property type="molecule type" value="Genomic_DNA"/>
</dbReference>
<accession>A0A5Q6PIH7</accession>
<dbReference type="Proteomes" id="UP000323225">
    <property type="component" value="Unassembled WGS sequence"/>
</dbReference>
<dbReference type="AlphaFoldDB" id="A0A5Q6PIH7"/>
<protein>
    <submittedName>
        <fullName evidence="1">Uncharacterized protein</fullName>
    </submittedName>
</protein>
<evidence type="ECO:0000313" key="1">
    <source>
        <dbReference type="EMBL" id="KAA1254647.1"/>
    </source>
</evidence>
<name>A0A5Q6PIH7_VIBCL</name>
<reference evidence="1 2" key="1">
    <citation type="submission" date="2019-09" db="EMBL/GenBank/DDBJ databases">
        <authorList>
            <person name="Kritzky A."/>
            <person name="Schelkanova E.Y."/>
            <person name="Alkhova Z.V."/>
            <person name="Smirnova N.I."/>
        </authorList>
    </citation>
    <scope>NUCLEOTIDE SEQUENCE [LARGE SCALE GENOMIC DNA]</scope>
    <source>
        <strain evidence="1 2">M1526</strain>
    </source>
</reference>
<comment type="caution">
    <text evidence="1">The sequence shown here is derived from an EMBL/GenBank/DDBJ whole genome shotgun (WGS) entry which is preliminary data.</text>
</comment>
<sequence length="128" mass="15085">MSSDVQFLLNETSKIEDIIRNLPGLILNKFDIKNENGEITISIKVKNLSEYENFIRNEYIKYANRYRLPIVAIDEVLIADNGTFKVLGWEQKNRLYPIIIREIDTFNEYKLSISQFHNLYDNALKEPL</sequence>
<gene>
    <name evidence="1" type="ORF">F0M16_10295</name>
</gene>
<organism evidence="1 2">
    <name type="scientific">Vibrio cholerae</name>
    <dbReference type="NCBI Taxonomy" id="666"/>
    <lineage>
        <taxon>Bacteria</taxon>
        <taxon>Pseudomonadati</taxon>
        <taxon>Pseudomonadota</taxon>
        <taxon>Gammaproteobacteria</taxon>
        <taxon>Vibrionales</taxon>
        <taxon>Vibrionaceae</taxon>
        <taxon>Vibrio</taxon>
    </lineage>
</organism>